<organism evidence="3 4">
    <name type="scientific">Acetivibrio mesophilus</name>
    <dbReference type="NCBI Taxonomy" id="2487273"/>
    <lineage>
        <taxon>Bacteria</taxon>
        <taxon>Bacillati</taxon>
        <taxon>Bacillota</taxon>
        <taxon>Clostridia</taxon>
        <taxon>Eubacteriales</taxon>
        <taxon>Oscillospiraceae</taxon>
        <taxon>Acetivibrio</taxon>
    </lineage>
</organism>
<sequence>MNKKLKILTVSTLIAATIFSTGCSVLFNKPPATDPEPPKIETPDTSAEEDKKVQEFMTEYFGALFGQTVESYAKNLLTGEIPSSISSYIAQRTVKEGNKNPEIGIHLPRIVEVNGMSMLNYEILKDADNKPIIESTFIGKNGDAYLYYVKVGLKAKGLPNSLFIKYYDINNETNAYEKIKENGVEKVVAEEDYDYIKVTAKYDVEIVKDGDSYKVLTQREADYKSPLSKRISKLNNEFVDKREFLDVNIPEQKQQYDNEKALLEQFFNNLLLLDKERMSLLRAEWYKGYSGFMEFLSGLEINKVNGSEILFTDANYTQKFNIMSFPLQVNMDRIDSFDNIKVTQHPGYTQKNKVYFVSFDASVVKANGMIGNKTVYKYDYTVTLKDKNGKLMIDGIKLNEFYQKNDEKPKENKEEKKDTETKKDDIDLK</sequence>
<dbReference type="OrthoDB" id="2087966at2"/>
<reference evidence="4" key="1">
    <citation type="submission" date="2018-11" db="EMBL/GenBank/DDBJ databases">
        <title>Genome sequencing of a novel mesophilic and cellulolytic organism within the genus Hungateiclostridium.</title>
        <authorList>
            <person name="Rettenmaier R."/>
            <person name="Liebl W."/>
            <person name="Zverlov V."/>
        </authorList>
    </citation>
    <scope>NUCLEOTIDE SEQUENCE [LARGE SCALE GENOMIC DNA]</scope>
    <source>
        <strain evidence="4">N2K1</strain>
    </source>
</reference>
<evidence type="ECO:0008006" key="5">
    <source>
        <dbReference type="Google" id="ProtNLM"/>
    </source>
</evidence>
<evidence type="ECO:0000313" key="3">
    <source>
        <dbReference type="EMBL" id="RXE59934.1"/>
    </source>
</evidence>
<proteinExistence type="predicted"/>
<dbReference type="Proteomes" id="UP000289166">
    <property type="component" value="Unassembled WGS sequence"/>
</dbReference>
<name>A0A4Q0I6B3_9FIRM</name>
<evidence type="ECO:0000313" key="4">
    <source>
        <dbReference type="Proteomes" id="UP000289166"/>
    </source>
</evidence>
<feature type="chain" id="PRO_5038633574" description="Lipoprotein" evidence="2">
    <location>
        <begin position="23"/>
        <end position="429"/>
    </location>
</feature>
<evidence type="ECO:0000256" key="2">
    <source>
        <dbReference type="SAM" id="SignalP"/>
    </source>
</evidence>
<feature type="compositionally biased region" description="Basic and acidic residues" evidence="1">
    <location>
        <begin position="36"/>
        <end position="48"/>
    </location>
</feature>
<comment type="caution">
    <text evidence="3">The sequence shown here is derived from an EMBL/GenBank/DDBJ whole genome shotgun (WGS) entry which is preliminary data.</text>
</comment>
<feature type="signal peptide" evidence="2">
    <location>
        <begin position="1"/>
        <end position="22"/>
    </location>
</feature>
<dbReference type="AlphaFoldDB" id="A0A4Q0I6B3"/>
<accession>A0A4Q0I6B3</accession>
<evidence type="ECO:0000256" key="1">
    <source>
        <dbReference type="SAM" id="MobiDB-lite"/>
    </source>
</evidence>
<feature type="region of interest" description="Disordered" evidence="1">
    <location>
        <begin position="404"/>
        <end position="429"/>
    </location>
</feature>
<protein>
    <recommendedName>
        <fullName evidence="5">Lipoprotein</fullName>
    </recommendedName>
</protein>
<dbReference type="EMBL" id="RLII01000003">
    <property type="protein sequence ID" value="RXE59934.1"/>
    <property type="molecule type" value="Genomic_DNA"/>
</dbReference>
<dbReference type="RefSeq" id="WP_069193397.1">
    <property type="nucleotide sequence ID" value="NZ_RLII01000003.1"/>
</dbReference>
<feature type="region of interest" description="Disordered" evidence="1">
    <location>
        <begin position="29"/>
        <end position="48"/>
    </location>
</feature>
<gene>
    <name evidence="3" type="ORF">EFD62_04060</name>
</gene>
<keyword evidence="4" id="KW-1185">Reference proteome</keyword>
<dbReference type="PROSITE" id="PS51257">
    <property type="entry name" value="PROKAR_LIPOPROTEIN"/>
    <property type="match status" value="1"/>
</dbReference>
<keyword evidence="2" id="KW-0732">Signal</keyword>